<gene>
    <name evidence="5" type="ORF">GGP41_005570</name>
</gene>
<dbReference type="PROSITE" id="PS50088">
    <property type="entry name" value="ANK_REPEAT"/>
    <property type="match status" value="2"/>
</dbReference>
<keyword evidence="2 3" id="KW-0040">ANK repeat</keyword>
<accession>A0A8H5ZFB9</accession>
<dbReference type="Gene3D" id="1.25.40.20">
    <property type="entry name" value="Ankyrin repeat-containing domain"/>
    <property type="match status" value="1"/>
</dbReference>
<proteinExistence type="predicted"/>
<comment type="caution">
    <text evidence="5">The sequence shown here is derived from an EMBL/GenBank/DDBJ whole genome shotgun (WGS) entry which is preliminary data.</text>
</comment>
<dbReference type="GO" id="GO:0004842">
    <property type="term" value="F:ubiquitin-protein transferase activity"/>
    <property type="evidence" value="ECO:0007669"/>
    <property type="project" value="TreeGrafter"/>
</dbReference>
<name>A0A8H5ZFB9_COCSA</name>
<organism evidence="5 6">
    <name type="scientific">Cochliobolus sativus</name>
    <name type="common">Common root rot and spot blotch fungus</name>
    <name type="synonym">Bipolaris sorokiniana</name>
    <dbReference type="NCBI Taxonomy" id="45130"/>
    <lineage>
        <taxon>Eukaryota</taxon>
        <taxon>Fungi</taxon>
        <taxon>Dikarya</taxon>
        <taxon>Ascomycota</taxon>
        <taxon>Pezizomycotina</taxon>
        <taxon>Dothideomycetes</taxon>
        <taxon>Pleosporomycetidae</taxon>
        <taxon>Pleosporales</taxon>
        <taxon>Pleosporineae</taxon>
        <taxon>Pleosporaceae</taxon>
        <taxon>Bipolaris</taxon>
    </lineage>
</organism>
<feature type="repeat" description="ANK" evidence="3">
    <location>
        <begin position="583"/>
        <end position="615"/>
    </location>
</feature>
<evidence type="ECO:0000313" key="6">
    <source>
        <dbReference type="Proteomes" id="UP000624244"/>
    </source>
</evidence>
<evidence type="ECO:0000256" key="2">
    <source>
        <dbReference type="ARBA" id="ARBA00023043"/>
    </source>
</evidence>
<dbReference type="SMART" id="SM00248">
    <property type="entry name" value="ANK"/>
    <property type="match status" value="2"/>
</dbReference>
<evidence type="ECO:0000256" key="4">
    <source>
        <dbReference type="SAM" id="MobiDB-lite"/>
    </source>
</evidence>
<keyword evidence="1" id="KW-0677">Repeat</keyword>
<dbReference type="PANTHER" id="PTHR24171:SF8">
    <property type="entry name" value="BRCA1-ASSOCIATED RING DOMAIN PROTEIN 1"/>
    <property type="match status" value="1"/>
</dbReference>
<dbReference type="AlphaFoldDB" id="A0A8H5ZFB9"/>
<reference evidence="5" key="1">
    <citation type="submission" date="2019-11" db="EMBL/GenBank/DDBJ databases">
        <title>Bipolaris sorokiniana Genome sequencing.</title>
        <authorList>
            <person name="Wang H."/>
        </authorList>
    </citation>
    <scope>NUCLEOTIDE SEQUENCE</scope>
</reference>
<dbReference type="GO" id="GO:0085020">
    <property type="term" value="P:protein K6-linked ubiquitination"/>
    <property type="evidence" value="ECO:0007669"/>
    <property type="project" value="TreeGrafter"/>
</dbReference>
<evidence type="ECO:0000256" key="1">
    <source>
        <dbReference type="ARBA" id="ARBA00022737"/>
    </source>
</evidence>
<dbReference type="Proteomes" id="UP000624244">
    <property type="component" value="Unassembled WGS sequence"/>
</dbReference>
<dbReference type="SUPFAM" id="SSF48403">
    <property type="entry name" value="Ankyrin repeat"/>
    <property type="match status" value="1"/>
</dbReference>
<protein>
    <submittedName>
        <fullName evidence="5">Uncharacterized protein</fullName>
    </submittedName>
</protein>
<evidence type="ECO:0000256" key="3">
    <source>
        <dbReference type="PROSITE-ProRule" id="PRU00023"/>
    </source>
</evidence>
<feature type="region of interest" description="Disordered" evidence="4">
    <location>
        <begin position="477"/>
        <end position="545"/>
    </location>
</feature>
<evidence type="ECO:0000313" key="5">
    <source>
        <dbReference type="EMBL" id="KAF5848200.1"/>
    </source>
</evidence>
<dbReference type="PROSITE" id="PS50297">
    <property type="entry name" value="ANK_REP_REGION"/>
    <property type="match status" value="1"/>
</dbReference>
<dbReference type="PANTHER" id="PTHR24171">
    <property type="entry name" value="ANKYRIN REPEAT DOMAIN-CONTAINING PROTEIN 39-RELATED"/>
    <property type="match status" value="1"/>
</dbReference>
<dbReference type="Pfam" id="PF12796">
    <property type="entry name" value="Ank_2"/>
    <property type="match status" value="1"/>
</dbReference>
<dbReference type="InterPro" id="IPR002110">
    <property type="entry name" value="Ankyrin_rpt"/>
</dbReference>
<dbReference type="EMBL" id="WNKQ01000011">
    <property type="protein sequence ID" value="KAF5848200.1"/>
    <property type="molecule type" value="Genomic_DNA"/>
</dbReference>
<dbReference type="InterPro" id="IPR036770">
    <property type="entry name" value="Ankyrin_rpt-contain_sf"/>
</dbReference>
<feature type="repeat" description="ANK" evidence="3">
    <location>
        <begin position="553"/>
        <end position="582"/>
    </location>
</feature>
<sequence length="642" mass="70870">MAERVFSTLNDKCIPRLSAHYPNQTSTLNRMDRHPQHITSSLFSALPRLDPPRTYWNLNGELRNQYKDCIFPEIDPVLQQFFDYNPKGELVTIDAYMIGTSQEEANPTVLLIGGDSKTREGAKTALIKSNILAPYTNWRVDHTPAFPSLSNISNEPSVLDGFEFWSSNGSINWRDEGNSLGLAMDVYFNYNLYTEPSKSLPIRGLAIHINHDGNLRPATGNIIQLDNRIFLQTVYHAFHPGNYGKKRTELGVVHSDSPAVPSIQTLTVVGQLLVWSVDRDWALIEVSSEELESQMSHSLAENKETIRDFAKAGRPSSIESKAYTWTASSGMLKVVLSETTTYMKLPNSSSFEEVHKARLEEGSWSNGDSGAVVICPATGLTFGHILGGNRVTGVALILAADKVVEDFRKLDFSSRLHINASNADETQMHGVIGESTGVETISVTEASLSGPFSEHPSSQQIFEESFATNDSIFEPFQPSSLETKSKEFRKRTTPSPSKGGKEASGSRRFYRAHGLTDWPRNRYKGNAATSYSRREDQISNASANDEEDELYFNPLLLASAEGQEQTVKMVLDEGADVNAQGEYYGNALRAASERGDKEMAMLLLDKGADVNAQGGYYGNALQAASAGEHKDIVMLLRDKGAL</sequence>